<dbReference type="PANTHER" id="PTHR12740">
    <property type="entry name" value="JNK1/MAPK8-ASSOCIATED MEMBRANE PROTEIN"/>
    <property type="match status" value="1"/>
</dbReference>
<accession>A0A8R1UQK4</accession>
<name>A0A2A6C698_PRIPA</name>
<dbReference type="InterPro" id="IPR009617">
    <property type="entry name" value="Seipin"/>
</dbReference>
<evidence type="ECO:0000256" key="8">
    <source>
        <dbReference type="SAM" id="Phobius"/>
    </source>
</evidence>
<feature type="compositionally biased region" description="Basic and acidic residues" evidence="7">
    <location>
        <begin position="281"/>
        <end position="290"/>
    </location>
</feature>
<keyword evidence="5" id="KW-0443">Lipid metabolism</keyword>
<dbReference type="GO" id="GO:0031625">
    <property type="term" value="F:ubiquitin protein ligase binding"/>
    <property type="evidence" value="ECO:0000318"/>
    <property type="project" value="GO_Central"/>
</dbReference>
<comment type="subcellular location">
    <subcellularLocation>
        <location evidence="1">Endoplasmic reticulum membrane</location>
        <topology evidence="1">Multi-pass membrane protein</topology>
    </subcellularLocation>
</comment>
<dbReference type="Proteomes" id="UP000005239">
    <property type="component" value="Unassembled WGS sequence"/>
</dbReference>
<feature type="transmembrane region" description="Helical" evidence="8">
    <location>
        <begin position="535"/>
        <end position="556"/>
    </location>
</feature>
<dbReference type="PANTHER" id="PTHR12740:SF4">
    <property type="entry name" value="JNK1_MAPK8-ASSOCIATED MEMBRANE PROTEIN"/>
    <property type="match status" value="1"/>
</dbReference>
<evidence type="ECO:0000256" key="1">
    <source>
        <dbReference type="ARBA" id="ARBA00004477"/>
    </source>
</evidence>
<feature type="compositionally biased region" description="Basic and acidic residues" evidence="7">
    <location>
        <begin position="301"/>
        <end position="319"/>
    </location>
</feature>
<feature type="transmembrane region" description="Helical" evidence="8">
    <location>
        <begin position="703"/>
        <end position="721"/>
    </location>
</feature>
<dbReference type="GO" id="GO:0140042">
    <property type="term" value="P:lipid droplet formation"/>
    <property type="evidence" value="ECO:0007669"/>
    <property type="project" value="UniProtKB-ARBA"/>
</dbReference>
<organism evidence="9 10">
    <name type="scientific">Pristionchus pacificus</name>
    <name type="common">Parasitic nematode worm</name>
    <dbReference type="NCBI Taxonomy" id="54126"/>
    <lineage>
        <taxon>Eukaryota</taxon>
        <taxon>Metazoa</taxon>
        <taxon>Ecdysozoa</taxon>
        <taxon>Nematoda</taxon>
        <taxon>Chromadorea</taxon>
        <taxon>Rhabditida</taxon>
        <taxon>Rhabditina</taxon>
        <taxon>Diplogasteromorpha</taxon>
        <taxon>Diplogasteroidea</taxon>
        <taxon>Neodiplogasteridae</taxon>
        <taxon>Pristionchus</taxon>
    </lineage>
</organism>
<dbReference type="Pfam" id="PF05571">
    <property type="entry name" value="JAMP"/>
    <property type="match status" value="1"/>
</dbReference>
<dbReference type="Pfam" id="PF06775">
    <property type="entry name" value="Seipin"/>
    <property type="match status" value="1"/>
</dbReference>
<feature type="transmembrane region" description="Helical" evidence="8">
    <location>
        <begin position="47"/>
        <end position="71"/>
    </location>
</feature>
<evidence type="ECO:0000256" key="4">
    <source>
        <dbReference type="ARBA" id="ARBA00022989"/>
    </source>
</evidence>
<feature type="transmembrane region" description="Helical" evidence="8">
    <location>
        <begin position="7"/>
        <end position="27"/>
    </location>
</feature>
<keyword evidence="6 8" id="KW-0472">Membrane</keyword>
<accession>A0A2A6C698</accession>
<dbReference type="GO" id="GO:0006986">
    <property type="term" value="P:response to unfolded protein"/>
    <property type="evidence" value="ECO:0007669"/>
    <property type="project" value="InterPro"/>
</dbReference>
<dbReference type="GO" id="GO:0006629">
    <property type="term" value="P:lipid metabolic process"/>
    <property type="evidence" value="ECO:0007669"/>
    <property type="project" value="UniProtKB-KW"/>
</dbReference>
<feature type="transmembrane region" description="Helical" evidence="8">
    <location>
        <begin position="791"/>
        <end position="814"/>
    </location>
</feature>
<evidence type="ECO:0000313" key="10">
    <source>
        <dbReference type="Proteomes" id="UP000005239"/>
    </source>
</evidence>
<dbReference type="GO" id="GO:0036503">
    <property type="term" value="P:ERAD pathway"/>
    <property type="evidence" value="ECO:0000318"/>
    <property type="project" value="GO_Central"/>
</dbReference>
<evidence type="ECO:0000313" key="9">
    <source>
        <dbReference type="EnsemblMetazoa" id="PPA34585.1"/>
    </source>
</evidence>
<keyword evidence="2 8" id="KW-0812">Transmembrane</keyword>
<dbReference type="InterPro" id="IPR008485">
    <property type="entry name" value="JAMP"/>
</dbReference>
<keyword evidence="10" id="KW-1185">Reference proteome</keyword>
<feature type="transmembrane region" description="Helical" evidence="8">
    <location>
        <begin position="242"/>
        <end position="267"/>
    </location>
</feature>
<reference evidence="9" key="2">
    <citation type="submission" date="2022-06" db="UniProtKB">
        <authorList>
            <consortium name="EnsemblMetazoa"/>
        </authorList>
    </citation>
    <scope>IDENTIFICATION</scope>
    <source>
        <strain evidence="9">PS312</strain>
    </source>
</reference>
<gene>
    <name evidence="9" type="primary">WBGene00272954</name>
</gene>
<dbReference type="EnsemblMetazoa" id="PPA34585.1">
    <property type="protein sequence ID" value="PPA34585.1"/>
    <property type="gene ID" value="WBGene00272954"/>
</dbReference>
<evidence type="ECO:0000256" key="6">
    <source>
        <dbReference type="ARBA" id="ARBA00023136"/>
    </source>
</evidence>
<keyword evidence="3" id="KW-0256">Endoplasmic reticulum</keyword>
<protein>
    <submittedName>
        <fullName evidence="9">Seipin</fullName>
    </submittedName>
</protein>
<evidence type="ECO:0000256" key="7">
    <source>
        <dbReference type="SAM" id="MobiDB-lite"/>
    </source>
</evidence>
<proteinExistence type="predicted"/>
<dbReference type="AlphaFoldDB" id="A0A2A6C698"/>
<dbReference type="GO" id="GO:0005789">
    <property type="term" value="C:endoplasmic reticulum membrane"/>
    <property type="evidence" value="ECO:0007669"/>
    <property type="project" value="UniProtKB-SubCell"/>
</dbReference>
<feature type="region of interest" description="Disordered" evidence="7">
    <location>
        <begin position="281"/>
        <end position="332"/>
    </location>
</feature>
<feature type="transmembrane region" description="Helical" evidence="8">
    <location>
        <begin position="672"/>
        <end position="691"/>
    </location>
</feature>
<keyword evidence="4 8" id="KW-1133">Transmembrane helix</keyword>
<evidence type="ECO:0000256" key="5">
    <source>
        <dbReference type="ARBA" id="ARBA00023098"/>
    </source>
</evidence>
<feature type="transmembrane region" description="Helical" evidence="8">
    <location>
        <begin position="766"/>
        <end position="785"/>
    </location>
</feature>
<dbReference type="CDD" id="cd23995">
    <property type="entry name" value="Seipin_BSCL2_like"/>
    <property type="match status" value="1"/>
</dbReference>
<reference evidence="10" key="1">
    <citation type="journal article" date="2008" name="Nat. Genet.">
        <title>The Pristionchus pacificus genome provides a unique perspective on nematode lifestyle and parasitism.</title>
        <authorList>
            <person name="Dieterich C."/>
            <person name="Clifton S.W."/>
            <person name="Schuster L.N."/>
            <person name="Chinwalla A."/>
            <person name="Delehaunty K."/>
            <person name="Dinkelacker I."/>
            <person name="Fulton L."/>
            <person name="Fulton R."/>
            <person name="Godfrey J."/>
            <person name="Minx P."/>
            <person name="Mitreva M."/>
            <person name="Roeseler W."/>
            <person name="Tian H."/>
            <person name="Witte H."/>
            <person name="Yang S.P."/>
            <person name="Wilson R.K."/>
            <person name="Sommer R.J."/>
        </authorList>
    </citation>
    <scope>NUCLEOTIDE SEQUENCE [LARGE SCALE GENOMIC DNA]</scope>
    <source>
        <strain evidence="10">PS312</strain>
    </source>
</reference>
<evidence type="ECO:0000256" key="2">
    <source>
        <dbReference type="ARBA" id="ARBA00022692"/>
    </source>
</evidence>
<evidence type="ECO:0000256" key="3">
    <source>
        <dbReference type="ARBA" id="ARBA00022824"/>
    </source>
</evidence>
<sequence>HPFESALLYWFYPAGLLTMIGRMVQFVVDVQRAITDFAILLTSPTSIMAAIGLLLQFVAAALLAVIVPISIRSLILPSSIESTTPLNLVFDACEDQIHAICSFPTASLHVDENTLFSPNIHYALTVKLQFAEVESTKKLGLFQNVLRVYDDEDRLMREYSRTSYIREPSIVKKATWLFFLPLYLTGFFTTAAQLDVPVTTEHFENPSNPTSRIFFQLQNRFAEVETAELSVVAQFGMVRHLLYYYPVTTFALLWLPTFSTLCALLFVNWGMRVTREVAGELEKRGEERRRMSVTSAPAITDARRGEEKTVDRQRSRVIAEEEESPCSSSSPSPWYSFSVLQAARRFLQSQEDSQLTPSSSRSSTASFEEVVHVVEEPCKCSPVKASDEFIPDNVDELPECAPPLLIDDLTSLTTVIPAEYDSPAPLSPTMGEKPIRDFDGIGFALVRSTVATLMPSTTTREMMMMAPTMAPDPSTFRPVLPLRSLVNTVAEESCPGFCGKIPSKDSNVSFCGACPWGSRVETGPYCSPCNNPIEAYAWLYLLLVALTPLLFHCYHVRRSVQMFKKHPRRMTLSTLDTTTTNFKYSNAETYPKQQQIAVLAEFAEHLCIFLECAIAATAALLVFEPHGSLQLYGCRANRIKQWYTWMHNPTVRFAKTIPCAHEVVYPLQSLPIVYLTFCLVNTIVLRSILYAVYVRKHRPARSYYASLFTLPLLGVLHILASGVIYHIFPYLIAIYSLVGQVGQFASLKPISRADLWEKLYKVPREVAHLLTMMGLFAFSIVAICVRGGADWIAICSLLGLVIAPPIFFSLTTVLTHPIAVNTNQ</sequence>